<dbReference type="EMBL" id="DS022305">
    <property type="protein sequence ID" value="OAJ40966.1"/>
    <property type="molecule type" value="Genomic_DNA"/>
</dbReference>
<dbReference type="Gene3D" id="3.40.1280.30">
    <property type="match status" value="1"/>
</dbReference>
<dbReference type="GO" id="GO:0002939">
    <property type="term" value="P:tRNA N1-guanine methylation"/>
    <property type="evidence" value="ECO:0007669"/>
    <property type="project" value="TreeGrafter"/>
</dbReference>
<evidence type="ECO:0000313" key="12">
    <source>
        <dbReference type="Proteomes" id="UP000077115"/>
    </source>
</evidence>
<dbReference type="InterPro" id="IPR028564">
    <property type="entry name" value="MT_TRM10-typ"/>
</dbReference>
<keyword evidence="4 11" id="KW-0808">Transferase</keyword>
<dbReference type="EC" id="2.1.1.221" evidence="1"/>
<evidence type="ECO:0000256" key="9">
    <source>
        <dbReference type="SAM" id="MobiDB-lite"/>
    </source>
</evidence>
<dbReference type="PROSITE" id="PS51675">
    <property type="entry name" value="SAM_MT_TRM10"/>
    <property type="match status" value="1"/>
</dbReference>
<evidence type="ECO:0000256" key="7">
    <source>
        <dbReference type="ARBA" id="ARBA00032166"/>
    </source>
</evidence>
<evidence type="ECO:0000256" key="2">
    <source>
        <dbReference type="ARBA" id="ARBA00020451"/>
    </source>
</evidence>
<dbReference type="AlphaFoldDB" id="A0A177WMD7"/>
<reference evidence="11 12" key="1">
    <citation type="submission" date="2006-10" db="EMBL/GenBank/DDBJ databases">
        <title>The Genome Sequence of Batrachochytrium dendrobatidis JEL423.</title>
        <authorList>
            <consortium name="The Broad Institute Genome Sequencing Platform"/>
            <person name="Birren B."/>
            <person name="Lander E."/>
            <person name="Galagan J."/>
            <person name="Cuomo C."/>
            <person name="Devon K."/>
            <person name="Jaffe D."/>
            <person name="Butler J."/>
            <person name="Alvarez P."/>
            <person name="Gnerre S."/>
            <person name="Grabherr M."/>
            <person name="Kleber M."/>
            <person name="Mauceli E."/>
            <person name="Brockman W."/>
            <person name="Young S."/>
            <person name="LaButti K."/>
            <person name="Sykes S."/>
            <person name="DeCaprio D."/>
            <person name="Crawford M."/>
            <person name="Koehrsen M."/>
            <person name="Engels R."/>
            <person name="Montgomery P."/>
            <person name="Pearson M."/>
            <person name="Howarth C."/>
            <person name="Larson L."/>
            <person name="White J."/>
            <person name="O'Leary S."/>
            <person name="Kodira C."/>
            <person name="Zeng Q."/>
            <person name="Yandava C."/>
            <person name="Alvarado L."/>
            <person name="Longcore J."/>
            <person name="James T."/>
        </authorList>
    </citation>
    <scope>NUCLEOTIDE SEQUENCE [LARGE SCALE GENOMIC DNA]</scope>
    <source>
        <strain evidence="11 12">JEL423</strain>
    </source>
</reference>
<dbReference type="Proteomes" id="UP000077115">
    <property type="component" value="Unassembled WGS sequence"/>
</dbReference>
<dbReference type="GO" id="GO:0000049">
    <property type="term" value="F:tRNA binding"/>
    <property type="evidence" value="ECO:0007669"/>
    <property type="project" value="TreeGrafter"/>
</dbReference>
<dbReference type="GO" id="GO:0052905">
    <property type="term" value="F:tRNA (guanosine(9)-N1)-methyltransferase activity"/>
    <property type="evidence" value="ECO:0007669"/>
    <property type="project" value="UniProtKB-EC"/>
</dbReference>
<dbReference type="eggNOG" id="KOG2967">
    <property type="taxonomic scope" value="Eukaryota"/>
</dbReference>
<gene>
    <name evidence="11" type="ORF">BDEG_24636</name>
</gene>
<name>A0A177WMD7_BATDL</name>
<evidence type="ECO:0000256" key="8">
    <source>
        <dbReference type="ARBA" id="ARBA00048434"/>
    </source>
</evidence>
<feature type="region of interest" description="Disordered" evidence="9">
    <location>
        <begin position="75"/>
        <end position="105"/>
    </location>
</feature>
<protein>
    <recommendedName>
        <fullName evidence="2">tRNA (guanine(9)-N1)-methyltransferase</fullName>
        <ecNumber evidence="1">2.1.1.221</ecNumber>
    </recommendedName>
    <alternativeName>
        <fullName evidence="7">tRNA methyltransferase 10</fullName>
    </alternativeName>
    <alternativeName>
        <fullName evidence="6">tRNA(m1G9)-methyltransferase</fullName>
    </alternativeName>
</protein>
<accession>A0A177WMD7</accession>
<dbReference type="PANTHER" id="PTHR13563">
    <property type="entry name" value="TRNA (GUANINE-9-) METHYLTRANSFERASE"/>
    <property type="match status" value="1"/>
</dbReference>
<keyword evidence="5" id="KW-0949">S-adenosyl-L-methionine</keyword>
<evidence type="ECO:0000259" key="10">
    <source>
        <dbReference type="PROSITE" id="PS51675"/>
    </source>
</evidence>
<reference evidence="11 12" key="2">
    <citation type="submission" date="2016-05" db="EMBL/GenBank/DDBJ databases">
        <title>Lineage-specific infection strategies underlie the spectrum of fungal disease in amphibians.</title>
        <authorList>
            <person name="Cuomo C.A."/>
            <person name="Farrer R.A."/>
            <person name="James T."/>
            <person name="Longcore J."/>
            <person name="Birren B."/>
        </authorList>
    </citation>
    <scope>NUCLEOTIDE SEQUENCE [LARGE SCALE GENOMIC DNA]</scope>
    <source>
        <strain evidence="11 12">JEL423</strain>
    </source>
</reference>
<dbReference type="OrthoDB" id="278300at2759"/>
<dbReference type="InterPro" id="IPR007356">
    <property type="entry name" value="tRNA_m1G_MeTrfase_euk"/>
</dbReference>
<proteinExistence type="predicted"/>
<dbReference type="VEuPathDB" id="FungiDB:BDEG_24636"/>
<dbReference type="STRING" id="403673.A0A177WMD7"/>
<dbReference type="PANTHER" id="PTHR13563:SF13">
    <property type="entry name" value="TRNA METHYLTRANSFERASE 10 HOMOLOG A"/>
    <property type="match status" value="1"/>
</dbReference>
<evidence type="ECO:0000313" key="11">
    <source>
        <dbReference type="EMBL" id="OAJ40966.1"/>
    </source>
</evidence>
<evidence type="ECO:0000256" key="4">
    <source>
        <dbReference type="ARBA" id="ARBA00022679"/>
    </source>
</evidence>
<sequence length="270" mass="30719">MESQTESTDICELSQKAPLPTTIILEATQVITVPIAEVKQDASTDQTIFSGLSKNARKRLLKEKRWIEGKADRKAKFKQEREAMRQKRLAEGLSANPSRKKNKIDQENSGIRIAIDCNFEKYMTDQEIKSTIVQLGFCYSVNRKQPKRLDLSATSFTPLLQKLMAERTPTYSNWRNFEFHSGHYSEVYEPTNCVYLTADSPNTLQELDPTKVYIVGGIVDRNRHKSLCFNDALKTGVSHAKLPLSSYVDMPSRKVLTINHGKIVALYIQD</sequence>
<evidence type="ECO:0000256" key="6">
    <source>
        <dbReference type="ARBA" id="ARBA00031792"/>
    </source>
</evidence>
<evidence type="ECO:0000256" key="1">
    <source>
        <dbReference type="ARBA" id="ARBA00012797"/>
    </source>
</evidence>
<dbReference type="InterPro" id="IPR038459">
    <property type="entry name" value="MT_TRM10-typ_sf"/>
</dbReference>
<dbReference type="GO" id="GO:0005634">
    <property type="term" value="C:nucleus"/>
    <property type="evidence" value="ECO:0007669"/>
    <property type="project" value="TreeGrafter"/>
</dbReference>
<feature type="domain" description="SAM-dependent MTase TRM10-type" evidence="10">
    <location>
        <begin position="99"/>
        <end position="270"/>
    </location>
</feature>
<keyword evidence="3 11" id="KW-0489">Methyltransferase</keyword>
<evidence type="ECO:0000256" key="3">
    <source>
        <dbReference type="ARBA" id="ARBA00022603"/>
    </source>
</evidence>
<organism evidence="11 12">
    <name type="scientific">Batrachochytrium dendrobatidis (strain JEL423)</name>
    <dbReference type="NCBI Taxonomy" id="403673"/>
    <lineage>
        <taxon>Eukaryota</taxon>
        <taxon>Fungi</taxon>
        <taxon>Fungi incertae sedis</taxon>
        <taxon>Chytridiomycota</taxon>
        <taxon>Chytridiomycota incertae sedis</taxon>
        <taxon>Chytridiomycetes</taxon>
        <taxon>Rhizophydiales</taxon>
        <taxon>Rhizophydiales incertae sedis</taxon>
        <taxon>Batrachochytrium</taxon>
    </lineage>
</organism>
<evidence type="ECO:0000256" key="5">
    <source>
        <dbReference type="ARBA" id="ARBA00022691"/>
    </source>
</evidence>
<comment type="catalytic activity">
    <reaction evidence="8">
        <text>guanosine(9) in tRNA + S-adenosyl-L-methionine = N(1)-methylguanosine(9) in tRNA + S-adenosyl-L-homocysteine + H(+)</text>
        <dbReference type="Rhea" id="RHEA:43156"/>
        <dbReference type="Rhea" id="RHEA-COMP:10367"/>
        <dbReference type="Rhea" id="RHEA-COMP:10368"/>
        <dbReference type="ChEBI" id="CHEBI:15378"/>
        <dbReference type="ChEBI" id="CHEBI:57856"/>
        <dbReference type="ChEBI" id="CHEBI:59789"/>
        <dbReference type="ChEBI" id="CHEBI:73542"/>
        <dbReference type="ChEBI" id="CHEBI:74269"/>
        <dbReference type="EC" id="2.1.1.221"/>
    </reaction>
</comment>
<feature type="compositionally biased region" description="Basic and acidic residues" evidence="9">
    <location>
        <begin position="75"/>
        <end position="90"/>
    </location>
</feature>